<dbReference type="OrthoDB" id="2013972at2759"/>
<reference evidence="2" key="1">
    <citation type="submission" date="2021-06" db="EMBL/GenBank/DDBJ databases">
        <authorList>
            <person name="Kallberg Y."/>
            <person name="Tangrot J."/>
            <person name="Rosling A."/>
        </authorList>
    </citation>
    <scope>NUCLEOTIDE SEQUENCE</scope>
    <source>
        <strain evidence="2">UK204</strain>
    </source>
</reference>
<evidence type="ECO:0000313" key="3">
    <source>
        <dbReference type="Proteomes" id="UP000789570"/>
    </source>
</evidence>
<dbReference type="CDD" id="cd02440">
    <property type="entry name" value="AdoMet_MTases"/>
    <property type="match status" value="1"/>
</dbReference>
<dbReference type="GO" id="GO:0008168">
    <property type="term" value="F:methyltransferase activity"/>
    <property type="evidence" value="ECO:0007669"/>
    <property type="project" value="TreeGrafter"/>
</dbReference>
<dbReference type="InterPro" id="IPR029063">
    <property type="entry name" value="SAM-dependent_MTases_sf"/>
</dbReference>
<dbReference type="SUPFAM" id="SSF53335">
    <property type="entry name" value="S-adenosyl-L-methionine-dependent methyltransferases"/>
    <property type="match status" value="1"/>
</dbReference>
<dbReference type="Pfam" id="PF13649">
    <property type="entry name" value="Methyltransf_25"/>
    <property type="match status" value="1"/>
</dbReference>
<proteinExistence type="predicted"/>
<dbReference type="PANTHER" id="PTHR43591:SF24">
    <property type="entry name" value="2-METHOXY-6-POLYPRENYL-1,4-BENZOQUINOL METHYLASE, MITOCHONDRIAL"/>
    <property type="match status" value="1"/>
</dbReference>
<dbReference type="Gene3D" id="3.40.50.150">
    <property type="entry name" value="Vaccinia Virus protein VP39"/>
    <property type="match status" value="1"/>
</dbReference>
<keyword evidence="3" id="KW-1185">Reference proteome</keyword>
<feature type="domain" description="Methyltransferase" evidence="1">
    <location>
        <begin position="67"/>
        <end position="159"/>
    </location>
</feature>
<sequence length="292" mass="33786">MGSHISKKKTTLKPRNNYEEIFLLNKSLAEEYDYDRMHLSHNLTREIFSGNFSSPVKPILVDKNTKVLDVGCGAGYWLKEMSADFPLPNYVGVDMLPIFPKTGFPNRITFQQYNLLQGLPFENNSFDFIHIQYLAFDFSEPEWETLVFQELVRVLKPGGWLEVCDIESVPMNSGPITDLINTSMCKNYISKNVNPQIVQRYESLIRSIPSFSSSKINHEIRNLPLGIWADKIGELGSLFMKETCRLFLQGKIGQDVNIKRKNINTTLDEISNEFELYQTFFNIHRLYVQKPH</sequence>
<organism evidence="2 3">
    <name type="scientific">Funneliformis caledonium</name>
    <dbReference type="NCBI Taxonomy" id="1117310"/>
    <lineage>
        <taxon>Eukaryota</taxon>
        <taxon>Fungi</taxon>
        <taxon>Fungi incertae sedis</taxon>
        <taxon>Mucoromycota</taxon>
        <taxon>Glomeromycotina</taxon>
        <taxon>Glomeromycetes</taxon>
        <taxon>Glomerales</taxon>
        <taxon>Glomeraceae</taxon>
        <taxon>Funneliformis</taxon>
    </lineage>
</organism>
<dbReference type="EMBL" id="CAJVPQ010000332">
    <property type="protein sequence ID" value="CAG8471896.1"/>
    <property type="molecule type" value="Genomic_DNA"/>
</dbReference>
<gene>
    <name evidence="2" type="ORF">FCALED_LOCUS2265</name>
</gene>
<dbReference type="Proteomes" id="UP000789570">
    <property type="component" value="Unassembled WGS sequence"/>
</dbReference>
<name>A0A9N8W1L7_9GLOM</name>
<evidence type="ECO:0000313" key="2">
    <source>
        <dbReference type="EMBL" id="CAG8471896.1"/>
    </source>
</evidence>
<dbReference type="InterPro" id="IPR041698">
    <property type="entry name" value="Methyltransf_25"/>
</dbReference>
<comment type="caution">
    <text evidence="2">The sequence shown here is derived from an EMBL/GenBank/DDBJ whole genome shotgun (WGS) entry which is preliminary data.</text>
</comment>
<dbReference type="PANTHER" id="PTHR43591">
    <property type="entry name" value="METHYLTRANSFERASE"/>
    <property type="match status" value="1"/>
</dbReference>
<accession>A0A9N8W1L7</accession>
<protein>
    <submittedName>
        <fullName evidence="2">15969_t:CDS:1</fullName>
    </submittedName>
</protein>
<dbReference type="AlphaFoldDB" id="A0A9N8W1L7"/>
<evidence type="ECO:0000259" key="1">
    <source>
        <dbReference type="Pfam" id="PF13649"/>
    </source>
</evidence>